<dbReference type="InterPro" id="IPR001995">
    <property type="entry name" value="Peptidase_A2_cat"/>
</dbReference>
<dbReference type="AlphaFoldDB" id="A0A1X7VRG4"/>
<feature type="repeat" description="ANK" evidence="3">
    <location>
        <begin position="411"/>
        <end position="443"/>
    </location>
</feature>
<dbReference type="PROSITE" id="PS50088">
    <property type="entry name" value="ANK_REPEAT"/>
    <property type="match status" value="9"/>
</dbReference>
<feature type="domain" description="Death" evidence="6">
    <location>
        <begin position="30"/>
        <end position="85"/>
    </location>
</feature>
<dbReference type="InterPro" id="IPR036770">
    <property type="entry name" value="Ankyrin_rpt-contain_sf"/>
</dbReference>
<protein>
    <submittedName>
        <fullName evidence="8">Uncharacterized protein</fullName>
    </submittedName>
</protein>
<organism evidence="8">
    <name type="scientific">Amphimedon queenslandica</name>
    <name type="common">Sponge</name>
    <dbReference type="NCBI Taxonomy" id="400682"/>
    <lineage>
        <taxon>Eukaryota</taxon>
        <taxon>Metazoa</taxon>
        <taxon>Porifera</taxon>
        <taxon>Demospongiae</taxon>
        <taxon>Heteroscleromorpha</taxon>
        <taxon>Haplosclerida</taxon>
        <taxon>Niphatidae</taxon>
        <taxon>Amphimedon</taxon>
    </lineage>
</organism>
<dbReference type="GO" id="GO:0004190">
    <property type="term" value="F:aspartic-type endopeptidase activity"/>
    <property type="evidence" value="ECO:0007669"/>
    <property type="project" value="InterPro"/>
</dbReference>
<dbReference type="Pfam" id="PF12796">
    <property type="entry name" value="Ank_2"/>
    <property type="match status" value="4"/>
</dbReference>
<feature type="repeat" description="ANK" evidence="3">
    <location>
        <begin position="511"/>
        <end position="543"/>
    </location>
</feature>
<dbReference type="InterPro" id="IPR011029">
    <property type="entry name" value="DEATH-like_dom_sf"/>
</dbReference>
<keyword evidence="2 3" id="KW-0040">ANK repeat</keyword>
<reference evidence="8" key="1">
    <citation type="submission" date="2017-05" db="UniProtKB">
        <authorList>
            <consortium name="EnsemblMetazoa"/>
        </authorList>
    </citation>
    <scope>IDENTIFICATION</scope>
</reference>
<dbReference type="Gene3D" id="1.25.40.20">
    <property type="entry name" value="Ankyrin repeat-containing domain"/>
    <property type="match status" value="2"/>
</dbReference>
<accession>A0A1X7VRG4</accession>
<keyword evidence="1" id="KW-0677">Repeat</keyword>
<feature type="region of interest" description="Disordered" evidence="5">
    <location>
        <begin position="806"/>
        <end position="866"/>
    </location>
</feature>
<dbReference type="CDD" id="cd01670">
    <property type="entry name" value="Death"/>
    <property type="match status" value="1"/>
</dbReference>
<feature type="domain" description="Peptidase A2" evidence="7">
    <location>
        <begin position="665"/>
        <end position="677"/>
    </location>
</feature>
<feature type="repeat" description="ANK" evidence="3">
    <location>
        <begin position="615"/>
        <end position="647"/>
    </location>
</feature>
<feature type="compositionally biased region" description="Basic and acidic residues" evidence="5">
    <location>
        <begin position="806"/>
        <end position="822"/>
    </location>
</feature>
<feature type="repeat" description="ANK" evidence="3">
    <location>
        <begin position="715"/>
        <end position="747"/>
    </location>
</feature>
<dbReference type="InParanoid" id="A0A1X7VRG4"/>
<dbReference type="SMART" id="SM00248">
    <property type="entry name" value="ANK"/>
    <property type="match status" value="13"/>
</dbReference>
<feature type="repeat" description="ANK" evidence="3">
    <location>
        <begin position="648"/>
        <end position="680"/>
    </location>
</feature>
<feature type="compositionally biased region" description="Polar residues" evidence="5">
    <location>
        <begin position="842"/>
        <end position="866"/>
    </location>
</feature>
<dbReference type="PANTHER" id="PTHR23206">
    <property type="entry name" value="MASK PROTEIN"/>
    <property type="match status" value="1"/>
</dbReference>
<dbReference type="PROSITE" id="PS50017">
    <property type="entry name" value="DEATH_DOMAIN"/>
    <property type="match status" value="1"/>
</dbReference>
<feature type="repeat" description="ANK" evidence="3">
    <location>
        <begin position="478"/>
        <end position="510"/>
    </location>
</feature>
<evidence type="ECO:0000259" key="7">
    <source>
        <dbReference type="PROSITE" id="PS50175"/>
    </source>
</evidence>
<feature type="repeat" description="ANK" evidence="3">
    <location>
        <begin position="748"/>
        <end position="780"/>
    </location>
</feature>
<dbReference type="PROSITE" id="PS50297">
    <property type="entry name" value="ANK_REP_REGION"/>
    <property type="match status" value="9"/>
</dbReference>
<dbReference type="GO" id="GO:0007165">
    <property type="term" value="P:signal transduction"/>
    <property type="evidence" value="ECO:0007669"/>
    <property type="project" value="InterPro"/>
</dbReference>
<evidence type="ECO:0000259" key="6">
    <source>
        <dbReference type="PROSITE" id="PS50017"/>
    </source>
</evidence>
<dbReference type="GO" id="GO:0005737">
    <property type="term" value="C:cytoplasm"/>
    <property type="evidence" value="ECO:0007669"/>
    <property type="project" value="TreeGrafter"/>
</dbReference>
<dbReference type="GO" id="GO:0045087">
    <property type="term" value="P:innate immune response"/>
    <property type="evidence" value="ECO:0007669"/>
    <property type="project" value="TreeGrafter"/>
</dbReference>
<evidence type="ECO:0000256" key="2">
    <source>
        <dbReference type="ARBA" id="ARBA00023043"/>
    </source>
</evidence>
<dbReference type="Pfam" id="PF00023">
    <property type="entry name" value="Ank"/>
    <property type="match status" value="1"/>
</dbReference>
<dbReference type="PROSITE" id="PS50175">
    <property type="entry name" value="ASP_PROT_RETROV"/>
    <property type="match status" value="1"/>
</dbReference>
<dbReference type="InterPro" id="IPR000488">
    <property type="entry name" value="Death_dom"/>
</dbReference>
<dbReference type="PANTHER" id="PTHR23206:SF8">
    <property type="entry name" value="ANKYRIN REPEAT AND KH DOMAIN-CONTAINING 1"/>
    <property type="match status" value="1"/>
</dbReference>
<evidence type="ECO:0000256" key="3">
    <source>
        <dbReference type="PROSITE-ProRule" id="PRU00023"/>
    </source>
</evidence>
<evidence type="ECO:0000256" key="5">
    <source>
        <dbReference type="SAM" id="MobiDB-lite"/>
    </source>
</evidence>
<dbReference type="InterPro" id="IPR002110">
    <property type="entry name" value="Ankyrin_rpt"/>
</dbReference>
<dbReference type="Gene3D" id="1.10.533.10">
    <property type="entry name" value="Death Domain, Fas"/>
    <property type="match status" value="1"/>
</dbReference>
<evidence type="ECO:0000313" key="8">
    <source>
        <dbReference type="EnsemblMetazoa" id="Aqu2.1.42667_001"/>
    </source>
</evidence>
<feature type="coiled-coil region" evidence="4">
    <location>
        <begin position="884"/>
        <end position="911"/>
    </location>
</feature>
<proteinExistence type="predicted"/>
<feature type="repeat" description="ANK" evidence="3">
    <location>
        <begin position="582"/>
        <end position="614"/>
    </location>
</feature>
<dbReference type="SUPFAM" id="SSF48403">
    <property type="entry name" value="Ankyrin repeat"/>
    <property type="match status" value="2"/>
</dbReference>
<dbReference type="PRINTS" id="PR01415">
    <property type="entry name" value="ANKYRIN"/>
</dbReference>
<keyword evidence="4" id="KW-0175">Coiled coil</keyword>
<dbReference type="InterPro" id="IPR051631">
    <property type="entry name" value="Ankyrin-KH/SAM_domain"/>
</dbReference>
<dbReference type="EnsemblMetazoa" id="Aqu2.1.42667_001">
    <property type="protein sequence ID" value="Aqu2.1.42667_001"/>
    <property type="gene ID" value="Aqu2.1.42667"/>
</dbReference>
<evidence type="ECO:0000256" key="1">
    <source>
        <dbReference type="ARBA" id="ARBA00022737"/>
    </source>
</evidence>
<sequence length="913" mass="102358">MSFSTLKKEEEKSQSITLPVLLDGLSELVEWETFGGLLGVPIRDIDRIKAENSSIHSMVLHLLDYLVNHVKDLSWKKVIKALEKIPKEKDLAEKLSKIHLQPQVVDSPQKIISLKDKEEFALEFNGITMKFAKLVFNIKKTLKNEADFDDVLSFATTLQVISNPPPMNIRELFDCLQPHYCFIRYKILEVIVFEFIKKTMEKDMEKYREAQMNWLESTTIKEFKEAVEKAASTEAVDPSPNQCLIVLRLEGEWLKVALNNLFKLLEYLFGKESSILTRLRIKEGSVLVCLFASQSAILTLLTLSSKRYKELAFLGILSIQFGNILLSVSSLLCQCTYFTFEIVLVKSIRCFKIHQSLSLIRCLLDIGADPNKEYEVNVKVNALMMAALENNTEVMSLLVEYGADVHKFVGTYYSPIHCAARCGHVEAIEFLLKKGVSIDHCNESIRGTPLMVANIFQKTKSCSYLIQHGATLDFQNNDGQSALALVCEMGFYSMAKLLLEGGANPNLQSNYGSTPLSISCYEGHQKIVKLLLDFNADPNIQMIQFNGLTPLMLACYHENHNIVKLLLQAGVYVDAQSDHNWGRITALHIASIRNDTQLVRLLLNANADVNVQTTEGLTPMYIACVQGNKEMLQFFIEKKADPNLGDKYGKSPLYAAIERNSVEIVTALLDTGADPNIAGGKFKVTPLQYACTCSSDDIIHLLLKANASPNAPSTEGYTPLSIASVTGRIKVVEMLLSEGANVELEDTDGWTPIFHAAAGGRLDVIRLLLKHGAKIKKDKFGKTIESIAAKSKRIKIKDLLQEATKQKDEVTVNREEERKDEPSADEEVLRTALTTPVEVDTESSGKTTKPSPLINEDNQQSTDNSYSRHQNFLSFISSNIGSIKQQYDNTIKRLEHQMEAMQSRIAKQQKFFL</sequence>
<name>A0A1X7VRG4_AMPQE</name>
<dbReference type="Pfam" id="PF00531">
    <property type="entry name" value="Death"/>
    <property type="match status" value="1"/>
</dbReference>
<dbReference type="GO" id="GO:0006508">
    <property type="term" value="P:proteolysis"/>
    <property type="evidence" value="ECO:0007669"/>
    <property type="project" value="InterPro"/>
</dbReference>
<feature type="repeat" description="ANK" evidence="3">
    <location>
        <begin position="546"/>
        <end position="578"/>
    </location>
</feature>
<dbReference type="OrthoDB" id="6358812at2759"/>
<evidence type="ECO:0000256" key="4">
    <source>
        <dbReference type="SAM" id="Coils"/>
    </source>
</evidence>
<dbReference type="eggNOG" id="KOG4177">
    <property type="taxonomic scope" value="Eukaryota"/>
</dbReference>